<gene>
    <name evidence="5" type="ORF">JGI25_00926</name>
</gene>
<dbReference type="Pfam" id="PF22335">
    <property type="entry name" value="Cas10-Cmr2_palm2"/>
    <property type="match status" value="1"/>
</dbReference>
<evidence type="ECO:0000256" key="2">
    <source>
        <dbReference type="ARBA" id="ARBA00023118"/>
    </source>
</evidence>
<dbReference type="GO" id="GO:0000166">
    <property type="term" value="F:nucleotide binding"/>
    <property type="evidence" value="ECO:0007669"/>
    <property type="project" value="UniProtKB-KW"/>
</dbReference>
<dbReference type="InterPro" id="IPR043128">
    <property type="entry name" value="Rev_trsase/Diguanyl_cyclase"/>
</dbReference>
<dbReference type="Pfam" id="PF12469">
    <property type="entry name" value="Cmr2_N"/>
    <property type="match status" value="1"/>
</dbReference>
<dbReference type="Proteomes" id="UP000243105">
    <property type="component" value="Unassembled WGS sequence"/>
</dbReference>
<organism evidence="5 6">
    <name type="scientific">Kryptobacter tengchongensis</name>
    <dbReference type="NCBI Taxonomy" id="1643429"/>
    <lineage>
        <taxon>Bacteria</taxon>
        <taxon>Pseudomonadati</taxon>
        <taxon>Candidatus Kryptoniota</taxon>
        <taxon>Candidatus Kryptobacter</taxon>
    </lineage>
</organism>
<feature type="domain" description="Cas10/Cmr2 second palm" evidence="4">
    <location>
        <begin position="576"/>
        <end position="762"/>
    </location>
</feature>
<dbReference type="Gene3D" id="3.30.70.2220">
    <property type="entry name" value="CRISPR-Cas system, Cmr2 subunit, D1 domain, cysteine cluster"/>
    <property type="match status" value="1"/>
</dbReference>
<feature type="domain" description="CRISPR-associated protein Cmr2 N-terminal" evidence="3">
    <location>
        <begin position="168"/>
        <end position="283"/>
    </location>
</feature>
<keyword evidence="2" id="KW-0051">Antiviral defense</keyword>
<dbReference type="GO" id="GO:0051607">
    <property type="term" value="P:defense response to virus"/>
    <property type="evidence" value="ECO:0007669"/>
    <property type="project" value="UniProtKB-KW"/>
</dbReference>
<evidence type="ECO:0000259" key="4">
    <source>
        <dbReference type="Pfam" id="PF22335"/>
    </source>
</evidence>
<evidence type="ECO:0000313" key="5">
    <source>
        <dbReference type="EMBL" id="CUT01638.1"/>
    </source>
</evidence>
<proteinExistence type="predicted"/>
<evidence type="ECO:0000313" key="6">
    <source>
        <dbReference type="Proteomes" id="UP000243105"/>
    </source>
</evidence>
<comment type="caution">
    <text evidence="5">The sequence shown here is derived from an EMBL/GenBank/DDBJ whole genome shotgun (WGS) entry which is preliminary data.</text>
</comment>
<dbReference type="InterPro" id="IPR024615">
    <property type="entry name" value="CRISPR-assoc_Cmr2_N"/>
</dbReference>
<dbReference type="Gene3D" id="3.30.70.270">
    <property type="match status" value="1"/>
</dbReference>
<dbReference type="InterPro" id="IPR013407">
    <property type="entry name" value="CRISPR-assoc_prot_Cmr2"/>
</dbReference>
<dbReference type="RefSeq" id="WP_072263907.1">
    <property type="nucleotide sequence ID" value="NZ_CZVV01000054.1"/>
</dbReference>
<name>A0A916LK98_KRYT1</name>
<dbReference type="InterPro" id="IPR054767">
    <property type="entry name" value="Cas10-Cmr2_palm2"/>
</dbReference>
<dbReference type="CDD" id="cd09679">
    <property type="entry name" value="Cas10_III"/>
    <property type="match status" value="1"/>
</dbReference>
<dbReference type="NCBIfam" id="TIGR02577">
    <property type="entry name" value="cas_TM1794_Cmr2"/>
    <property type="match status" value="1"/>
</dbReference>
<dbReference type="EMBL" id="CZVV01000054">
    <property type="protein sequence ID" value="CUT01638.1"/>
    <property type="molecule type" value="Genomic_DNA"/>
</dbReference>
<evidence type="ECO:0000259" key="3">
    <source>
        <dbReference type="Pfam" id="PF12469"/>
    </source>
</evidence>
<keyword evidence="1" id="KW-0547">Nucleotide-binding</keyword>
<dbReference type="InterPro" id="IPR038242">
    <property type="entry name" value="Cmr2_N"/>
</dbReference>
<protein>
    <submittedName>
        <fullName evidence="5">CRISPR-associated protein Cmr2</fullName>
    </submittedName>
</protein>
<reference evidence="5 6" key="1">
    <citation type="submission" date="2015-11" db="EMBL/GenBank/DDBJ databases">
        <authorList>
            <person name="Varghese N."/>
        </authorList>
    </citation>
    <scope>NUCLEOTIDE SEQUENCE [LARGE SCALE GENOMIC DNA]</scope>
    <source>
        <strain evidence="5 6">JGI-25</strain>
    </source>
</reference>
<evidence type="ECO:0000256" key="1">
    <source>
        <dbReference type="ARBA" id="ARBA00022741"/>
    </source>
</evidence>
<accession>A0A916LK98</accession>
<sequence length="900" mass="104384">MHDPIDKCFDIPTHIERAKNYAQKLAISGVEEGKGPDQIASCMERSLLAKGITQDFNEVRHPFCKGSLKIENYNKEKIFKAFEEIYKKIGKEISNLDDKKKFFYLWRNLQDRLFENLKAEPWIKYLPLLPADTRVPDHSIWEHLKIASAINAYWDGENKIFYQNNSLFLFTIGPVQSFISQARKTQDFYMGSFILSFLTFKAMEVIIDKYGPTNIIYPDLYKQPLMDFWLRKKGVEPIGFNENSIQLPTIPNRFVAILPTTDKEEITHLTNSMKDNIKETVKNAKNTIFEEFSIGPSQDTSNKIDSQLNEFPEIYWVAVPWKIDNRDISFDDLKEYFEDEVLKNYQDLWNFAGENGEFKPNIGLMYELLYSTLEKSMGARKNLREFKQIAEKGRKCSVCGERDVVFFRETDNKDKFARFNPYAIDLTDTEKVLLKYLANGEGLCAICFIKRTFEIYLEKEVSRVFGNLTFPSTAEVALADFKERALEKAREAYFAFQKIFEGISQARFPKVKPMPKLVSLFNDIGNLEGQWFYEENLTEESFREELGLKEIDGQVIKELREGLRKITERVGKPNPYYATLHLDGDNMGKWLSGELLPEIEYAYNSEVWQGLPEEFKKELKGKRTKKLLTPAIHASISTALRNYALEFVRKIVEEEHLGKLIYAGGDDVLAFVNLKDLFDVMQKLRWAFSGQIKVENGEIRIDINNQTGFVEKDGRYLLSMGPEATASMGVVIAHYKTPLQIAIGKVFEMEKKAKKECRNRFAICLMKRSGEERIATAEWKYDDKDTIDTLKEIAKSFDENNEEGYIAKGFIQKFALEFKHLKDEKGNFVGTAEIIKQELSRLLYRSFNLPKGRKISEEERRNFIKNLADKMNELFWSISGNIDYFINFCIIATFINKGGD</sequence>
<dbReference type="AlphaFoldDB" id="A0A916LK98"/>